<dbReference type="KEGG" id="soy:115875676"/>
<evidence type="ECO:0000256" key="1">
    <source>
        <dbReference type="ARBA" id="ARBA00004123"/>
    </source>
</evidence>
<dbReference type="GO" id="GO:0006313">
    <property type="term" value="P:DNA transposition"/>
    <property type="evidence" value="ECO:0007669"/>
    <property type="project" value="InterPro"/>
</dbReference>
<gene>
    <name evidence="4" type="primary">LOC115875676</name>
</gene>
<dbReference type="GO" id="GO:0015074">
    <property type="term" value="P:DNA integration"/>
    <property type="evidence" value="ECO:0007669"/>
    <property type="project" value="InterPro"/>
</dbReference>
<reference evidence="4" key="1">
    <citation type="submission" date="2025-08" db="UniProtKB">
        <authorList>
            <consortium name="RefSeq"/>
        </authorList>
    </citation>
    <scope>IDENTIFICATION</scope>
    <source>
        <tissue evidence="4">Gonads</tissue>
    </source>
</reference>
<evidence type="ECO:0000313" key="4">
    <source>
        <dbReference type="RefSeq" id="XP_030747067.1"/>
    </source>
</evidence>
<proteinExistence type="predicted"/>
<accession>A0A6J2X797</accession>
<dbReference type="InParanoid" id="A0A6J2X797"/>
<dbReference type="SUPFAM" id="SSF46689">
    <property type="entry name" value="Homeodomain-like"/>
    <property type="match status" value="1"/>
</dbReference>
<feature type="domain" description="Transposase Tc1-like" evidence="2">
    <location>
        <begin position="76"/>
        <end position="145"/>
    </location>
</feature>
<dbReference type="Gene3D" id="3.30.420.10">
    <property type="entry name" value="Ribonuclease H-like superfamily/Ribonuclease H"/>
    <property type="match status" value="1"/>
</dbReference>
<dbReference type="Pfam" id="PF13384">
    <property type="entry name" value="HTH_23"/>
    <property type="match status" value="1"/>
</dbReference>
<dbReference type="PANTHER" id="PTHR23022:SF134">
    <property type="entry name" value="TRANSPOSABLE ELEMENT TC1 TRANSPOSASE"/>
    <property type="match status" value="1"/>
</dbReference>
<evidence type="ECO:0000313" key="3">
    <source>
        <dbReference type="Proteomes" id="UP000504635"/>
    </source>
</evidence>
<dbReference type="OrthoDB" id="25402at2759"/>
<organism evidence="3 4">
    <name type="scientific">Sitophilus oryzae</name>
    <name type="common">Rice weevil</name>
    <name type="synonym">Curculio oryzae</name>
    <dbReference type="NCBI Taxonomy" id="7048"/>
    <lineage>
        <taxon>Eukaryota</taxon>
        <taxon>Metazoa</taxon>
        <taxon>Ecdysozoa</taxon>
        <taxon>Arthropoda</taxon>
        <taxon>Hexapoda</taxon>
        <taxon>Insecta</taxon>
        <taxon>Pterygota</taxon>
        <taxon>Neoptera</taxon>
        <taxon>Endopterygota</taxon>
        <taxon>Coleoptera</taxon>
        <taxon>Polyphaga</taxon>
        <taxon>Cucujiformia</taxon>
        <taxon>Curculionidae</taxon>
        <taxon>Dryophthorinae</taxon>
        <taxon>Sitophilus</taxon>
    </lineage>
</organism>
<dbReference type="InterPro" id="IPR009057">
    <property type="entry name" value="Homeodomain-like_sf"/>
</dbReference>
<dbReference type="GeneID" id="115875676"/>
<name>A0A6J2X797_SITOR</name>
<comment type="subcellular location">
    <subcellularLocation>
        <location evidence="1">Nucleus</location>
    </subcellularLocation>
</comment>
<keyword evidence="3" id="KW-1185">Reference proteome</keyword>
<dbReference type="AlphaFoldDB" id="A0A6J2X797"/>
<dbReference type="GO" id="GO:0003677">
    <property type="term" value="F:DNA binding"/>
    <property type="evidence" value="ECO:0007669"/>
    <property type="project" value="InterPro"/>
</dbReference>
<dbReference type="InterPro" id="IPR036397">
    <property type="entry name" value="RNaseH_sf"/>
</dbReference>
<protein>
    <submittedName>
        <fullName evidence="4">Uncharacterized protein LOC115875676</fullName>
    </submittedName>
</protein>
<dbReference type="Pfam" id="PF01498">
    <property type="entry name" value="HTH_Tnp_Tc3_2"/>
    <property type="match status" value="1"/>
</dbReference>
<dbReference type="PANTHER" id="PTHR23022">
    <property type="entry name" value="TRANSPOSABLE ELEMENT-RELATED"/>
    <property type="match status" value="1"/>
</dbReference>
<dbReference type="RefSeq" id="XP_030747067.1">
    <property type="nucleotide sequence ID" value="XM_030891207.1"/>
</dbReference>
<dbReference type="InterPro" id="IPR052338">
    <property type="entry name" value="Transposase_5"/>
</dbReference>
<evidence type="ECO:0000259" key="2">
    <source>
        <dbReference type="Pfam" id="PF01498"/>
    </source>
</evidence>
<dbReference type="InterPro" id="IPR036388">
    <property type="entry name" value="WH-like_DNA-bd_sf"/>
</dbReference>
<dbReference type="Gene3D" id="1.10.10.10">
    <property type="entry name" value="Winged helix-like DNA-binding domain superfamily/Winged helix DNA-binding domain"/>
    <property type="match status" value="1"/>
</dbReference>
<dbReference type="GO" id="GO:0005634">
    <property type="term" value="C:nucleus"/>
    <property type="evidence" value="ECO:0007669"/>
    <property type="project" value="UniProtKB-SubCell"/>
</dbReference>
<sequence length="217" mass="25232">MNPKVRQSRNLTPEECAAVIALFEEGLSQVQIAERFQVGQSTISLAIRRFQDTGNNQRRPGQGRGRITDAHQDRFLRLQTLRERFVTATLLHQNYIRRYNQQISSDTIRRRLREDNLRPRMAATGPPLSPEHRRVRLAFAREHVNWENHQWSNVLFTDESRFCLSGKDRRIPVYRRPGERFAQCCIQPKHAYGGGSVMVWGGINMEARTELVIGRPL</sequence>
<dbReference type="Proteomes" id="UP000504635">
    <property type="component" value="Unplaced"/>
</dbReference>
<dbReference type="InterPro" id="IPR002492">
    <property type="entry name" value="Transposase_Tc1-like"/>
</dbReference>